<evidence type="ECO:0000313" key="3">
    <source>
        <dbReference type="Proteomes" id="UP000587608"/>
    </source>
</evidence>
<evidence type="ECO:0000313" key="2">
    <source>
        <dbReference type="EMBL" id="MBA5223615.1"/>
    </source>
</evidence>
<organism evidence="2 3">
    <name type="scientific">Streptomyces griseoaurantiacus</name>
    <dbReference type="NCBI Taxonomy" id="68213"/>
    <lineage>
        <taxon>Bacteria</taxon>
        <taxon>Bacillati</taxon>
        <taxon>Actinomycetota</taxon>
        <taxon>Actinomycetes</taxon>
        <taxon>Kitasatosporales</taxon>
        <taxon>Streptomycetaceae</taxon>
        <taxon>Streptomyces</taxon>
        <taxon>Streptomyces aurantiacus group</taxon>
    </lineage>
</organism>
<dbReference type="Proteomes" id="UP000587608">
    <property type="component" value="Unassembled WGS sequence"/>
</dbReference>
<dbReference type="RefSeq" id="WP_191853517.1">
    <property type="nucleotide sequence ID" value="NZ_JACERG010000015.1"/>
</dbReference>
<dbReference type="AlphaFoldDB" id="A0A7W2HVX0"/>
<name>A0A7W2HVX0_9ACTN</name>
<keyword evidence="1" id="KW-1133">Transmembrane helix</keyword>
<sequence length="154" mass="16179">MGHVPFFRWVLTLGFMLLACAVGLYAAGTHRPETRRVDLTVLDERPDGSCRVQWYDPGAGSPLLTALWVLREAGPRAPATAAHGRELAEPLDGPLKDAAPATGLGGMLRAGPVARAHAALAVSELRAALIVAEREGVPGRSAQTSVDLLRGAGR</sequence>
<protein>
    <submittedName>
        <fullName evidence="2">Uncharacterized protein</fullName>
    </submittedName>
</protein>
<gene>
    <name evidence="2" type="ORF">H1X69_19650</name>
</gene>
<accession>A0A7W2HVX0</accession>
<proteinExistence type="predicted"/>
<keyword evidence="1" id="KW-0472">Membrane</keyword>
<evidence type="ECO:0000256" key="1">
    <source>
        <dbReference type="SAM" id="Phobius"/>
    </source>
</evidence>
<comment type="caution">
    <text evidence="2">The sequence shown here is derived from an EMBL/GenBank/DDBJ whole genome shotgun (WGS) entry which is preliminary data.</text>
</comment>
<feature type="transmembrane region" description="Helical" evidence="1">
    <location>
        <begin position="6"/>
        <end position="27"/>
    </location>
</feature>
<dbReference type="EMBL" id="JACERG010000015">
    <property type="protein sequence ID" value="MBA5223615.1"/>
    <property type="molecule type" value="Genomic_DNA"/>
</dbReference>
<reference evidence="2 3" key="1">
    <citation type="submission" date="2020-07" db="EMBL/GenBank/DDBJ databases">
        <title>Differential regulation of undecylprodigiosin biosynthesis in the yeast-scavenging Streptomyces strain MBK6.</title>
        <authorList>
            <person name="Baral B."/>
            <person name="Siitonen V."/>
            <person name="Laughlin M."/>
            <person name="Yamada K."/>
            <person name="Ilomaeki M."/>
            <person name="Metsae-Ketelae M."/>
            <person name="Niemi J."/>
        </authorList>
    </citation>
    <scope>NUCLEOTIDE SEQUENCE [LARGE SCALE GENOMIC DNA]</scope>
    <source>
        <strain evidence="2 3">MBK6</strain>
    </source>
</reference>
<keyword evidence="1" id="KW-0812">Transmembrane</keyword>